<evidence type="ECO:0000313" key="2">
    <source>
        <dbReference type="EMBL" id="KAK9032601.1"/>
    </source>
</evidence>
<gene>
    <name evidence="2" type="ORF">V6N11_056861</name>
</gene>
<comment type="caution">
    <text evidence="2">The sequence shown here is derived from an EMBL/GenBank/DDBJ whole genome shotgun (WGS) entry which is preliminary data.</text>
</comment>
<dbReference type="Proteomes" id="UP001396334">
    <property type="component" value="Unassembled WGS sequence"/>
</dbReference>
<evidence type="ECO:0008006" key="4">
    <source>
        <dbReference type="Google" id="ProtNLM"/>
    </source>
</evidence>
<keyword evidence="1" id="KW-1133">Transmembrane helix</keyword>
<feature type="transmembrane region" description="Helical" evidence="1">
    <location>
        <begin position="6"/>
        <end position="27"/>
    </location>
</feature>
<sequence length="97" mass="10646">MQREVVAASMQGFAGSILGPVSAIVLWTKPQQGWRKLNSDGAVDRGPWLIRISHVGRGGNFAADWMAKQANFDDLLCHRYLSPPDGISLLLQQDVVD</sequence>
<keyword evidence="1" id="KW-0472">Membrane</keyword>
<proteinExistence type="predicted"/>
<accession>A0ABR2T5R0</accession>
<dbReference type="EMBL" id="JBBPBN010000009">
    <property type="protein sequence ID" value="KAK9032601.1"/>
    <property type="molecule type" value="Genomic_DNA"/>
</dbReference>
<organism evidence="2 3">
    <name type="scientific">Hibiscus sabdariffa</name>
    <name type="common">roselle</name>
    <dbReference type="NCBI Taxonomy" id="183260"/>
    <lineage>
        <taxon>Eukaryota</taxon>
        <taxon>Viridiplantae</taxon>
        <taxon>Streptophyta</taxon>
        <taxon>Embryophyta</taxon>
        <taxon>Tracheophyta</taxon>
        <taxon>Spermatophyta</taxon>
        <taxon>Magnoliopsida</taxon>
        <taxon>eudicotyledons</taxon>
        <taxon>Gunneridae</taxon>
        <taxon>Pentapetalae</taxon>
        <taxon>rosids</taxon>
        <taxon>malvids</taxon>
        <taxon>Malvales</taxon>
        <taxon>Malvaceae</taxon>
        <taxon>Malvoideae</taxon>
        <taxon>Hibiscus</taxon>
    </lineage>
</organism>
<evidence type="ECO:0000313" key="3">
    <source>
        <dbReference type="Proteomes" id="UP001396334"/>
    </source>
</evidence>
<reference evidence="2 3" key="1">
    <citation type="journal article" date="2024" name="G3 (Bethesda)">
        <title>Genome assembly of Hibiscus sabdariffa L. provides insights into metabolisms of medicinal natural products.</title>
        <authorList>
            <person name="Kim T."/>
        </authorList>
    </citation>
    <scope>NUCLEOTIDE SEQUENCE [LARGE SCALE GENOMIC DNA]</scope>
    <source>
        <strain evidence="2">TK-2024</strain>
        <tissue evidence="2">Old leaves</tissue>
    </source>
</reference>
<evidence type="ECO:0000256" key="1">
    <source>
        <dbReference type="SAM" id="Phobius"/>
    </source>
</evidence>
<name>A0ABR2T5R0_9ROSI</name>
<keyword evidence="3" id="KW-1185">Reference proteome</keyword>
<keyword evidence="1" id="KW-0812">Transmembrane</keyword>
<protein>
    <recommendedName>
        <fullName evidence="4">RNase H type-1 domain-containing protein</fullName>
    </recommendedName>
</protein>